<dbReference type="InterPro" id="IPR036505">
    <property type="entry name" value="Amidase/PGRP_sf"/>
</dbReference>
<dbReference type="SUPFAM" id="SSF47090">
    <property type="entry name" value="PGBD-like"/>
    <property type="match status" value="1"/>
</dbReference>
<feature type="region of interest" description="Disordered" evidence="1">
    <location>
        <begin position="1"/>
        <end position="21"/>
    </location>
</feature>
<dbReference type="GO" id="GO:0009253">
    <property type="term" value="P:peptidoglycan catabolic process"/>
    <property type="evidence" value="ECO:0007669"/>
    <property type="project" value="InterPro"/>
</dbReference>
<dbReference type="AlphaFoldDB" id="A0A7W8VF01"/>
<dbReference type="InterPro" id="IPR015510">
    <property type="entry name" value="PGRP"/>
</dbReference>
<evidence type="ECO:0000313" key="4">
    <source>
        <dbReference type="Proteomes" id="UP000572635"/>
    </source>
</evidence>
<comment type="caution">
    <text evidence="3">The sequence shown here is derived from an EMBL/GenBank/DDBJ whole genome shotgun (WGS) entry which is preliminary data.</text>
</comment>
<dbReference type="SUPFAM" id="SSF55846">
    <property type="entry name" value="N-acetylmuramoyl-L-alanine amidase-like"/>
    <property type="match status" value="1"/>
</dbReference>
<evidence type="ECO:0000259" key="2">
    <source>
        <dbReference type="SMART" id="SM00306"/>
    </source>
</evidence>
<keyword evidence="4" id="KW-1185">Reference proteome</keyword>
<dbReference type="Gene3D" id="1.10.101.10">
    <property type="entry name" value="PGBD-like superfamily/PGBD"/>
    <property type="match status" value="1"/>
</dbReference>
<dbReference type="InterPro" id="IPR036365">
    <property type="entry name" value="PGBD-like_sf"/>
</dbReference>
<dbReference type="Gene3D" id="3.40.80.10">
    <property type="entry name" value="Peptidoglycan recognition protein-like"/>
    <property type="match status" value="1"/>
</dbReference>
<dbReference type="InterPro" id="IPR003587">
    <property type="entry name" value="Hint_dom_N"/>
</dbReference>
<dbReference type="Proteomes" id="UP000572635">
    <property type="component" value="Unassembled WGS sequence"/>
</dbReference>
<dbReference type="InterPro" id="IPR036366">
    <property type="entry name" value="PGBDSf"/>
</dbReference>
<dbReference type="SUPFAM" id="SSF51294">
    <property type="entry name" value="Hedgehog/intein (Hint) domain"/>
    <property type="match status" value="1"/>
</dbReference>
<evidence type="ECO:0000256" key="1">
    <source>
        <dbReference type="SAM" id="MobiDB-lite"/>
    </source>
</evidence>
<proteinExistence type="predicted"/>
<feature type="domain" description="Hint" evidence="2">
    <location>
        <begin position="70"/>
        <end position="176"/>
    </location>
</feature>
<reference evidence="3 4" key="1">
    <citation type="submission" date="2020-08" db="EMBL/GenBank/DDBJ databases">
        <title>Sequencing the genomes of 1000 actinobacteria strains.</title>
        <authorList>
            <person name="Klenk H.-P."/>
        </authorList>
    </citation>
    <scope>NUCLEOTIDE SEQUENCE [LARGE SCALE GENOMIC DNA]</scope>
    <source>
        <strain evidence="3 4">DSM 44551</strain>
    </source>
</reference>
<name>A0A7W8VF01_9ACTN</name>
<sequence length="592" mass="63578">MPRPNKYVSRSDLGWGPSPASGANPTKGLVIHYDSSETRLGEKAHSACVTYWNNTRDFHTGPSRGWVDIGYCVDEETEILTENGWRGFADIAEGDLVLTLDHGTGLSRWQPLLAVNVFPAMRRELIRMEGSCHSSLTTPGHRWPVERRNGGARTVPERCWTTTGSLGARDRIPLAAPCSDLPGEPKYSDELVELVALLRDEDHTAEAEVILRRSEEAPAGEERIRAALYGLFGPPGIPSPRPGAGSDGAPRWWEARSGGLAEFRLSSGAGRALLEHAPGGVPEYGFLRALTRAQLALFIEAALRGEGVRPGAAAAIRRKSRAAAEAFQFAAVLAGHPASLRRCPSVSKNGRGTWRVELLPESRLAPGSAASRGSAFTVAREPYQGRIWCPTTPDGTWLARRAGTVYFTGNSFFACPHGYVFEGRGLKKTQAAQPGGNSTYYSCTLAGGPSEDPSVEQIEAVRQLRAWLMEQSVAGTVKGHRDFISTSCPGDKAYALVKDGTFSKPPGSGSLEDDMVGLREGDSGERVKFLQELLVKAGHSVGESGIDGDYGPATSKAVLAARKAEGSQQDFGDRITGAAAKQIMSQFIKAHI</sequence>
<organism evidence="3 4">
    <name type="scientific">Nocardiopsis composta</name>
    <dbReference type="NCBI Taxonomy" id="157465"/>
    <lineage>
        <taxon>Bacteria</taxon>
        <taxon>Bacillati</taxon>
        <taxon>Actinomycetota</taxon>
        <taxon>Actinomycetes</taxon>
        <taxon>Streptosporangiales</taxon>
        <taxon>Nocardiopsidaceae</taxon>
        <taxon>Nocardiopsis</taxon>
    </lineage>
</organism>
<dbReference type="CDD" id="cd06583">
    <property type="entry name" value="PGRP"/>
    <property type="match status" value="1"/>
</dbReference>
<dbReference type="EMBL" id="JACHDB010000001">
    <property type="protein sequence ID" value="MBB5433449.1"/>
    <property type="molecule type" value="Genomic_DNA"/>
</dbReference>
<protein>
    <recommendedName>
        <fullName evidence="2">Hint domain-containing protein</fullName>
    </recommendedName>
</protein>
<accession>A0A7W8VF01</accession>
<dbReference type="InterPro" id="IPR036844">
    <property type="entry name" value="Hint_dom_sf"/>
</dbReference>
<dbReference type="SMART" id="SM00306">
    <property type="entry name" value="HintN"/>
    <property type="match status" value="1"/>
</dbReference>
<evidence type="ECO:0000313" key="3">
    <source>
        <dbReference type="EMBL" id="MBB5433449.1"/>
    </source>
</evidence>
<dbReference type="GO" id="GO:0008745">
    <property type="term" value="F:N-acetylmuramoyl-L-alanine amidase activity"/>
    <property type="evidence" value="ECO:0007669"/>
    <property type="project" value="InterPro"/>
</dbReference>
<gene>
    <name evidence="3" type="ORF">HDA36_003533</name>
</gene>
<dbReference type="PANTHER" id="PTHR11022">
    <property type="entry name" value="PEPTIDOGLYCAN RECOGNITION PROTEIN"/>
    <property type="match status" value="1"/>
</dbReference>
<dbReference type="InterPro" id="IPR002502">
    <property type="entry name" value="Amidase_domain"/>
</dbReference>
<dbReference type="RefSeq" id="WP_184393217.1">
    <property type="nucleotide sequence ID" value="NZ_BAAAJD010000014.1"/>
</dbReference>
<dbReference type="Gene3D" id="2.170.16.10">
    <property type="entry name" value="Hedgehog/Intein (Hint) domain"/>
    <property type="match status" value="1"/>
</dbReference>
<dbReference type="PANTHER" id="PTHR11022:SF41">
    <property type="entry name" value="PEPTIDOGLYCAN-RECOGNITION PROTEIN LC-RELATED"/>
    <property type="match status" value="1"/>
</dbReference>